<comment type="similarity">
    <text evidence="1">Belongs to the peptidase A24 family.</text>
</comment>
<feature type="domain" description="Prepilin type IV endopeptidase peptidase" evidence="3">
    <location>
        <begin position="12"/>
        <end position="113"/>
    </location>
</feature>
<dbReference type="Pfam" id="PF01478">
    <property type="entry name" value="Peptidase_A24"/>
    <property type="match status" value="1"/>
</dbReference>
<dbReference type="PANTHER" id="PTHR30487:SF0">
    <property type="entry name" value="PREPILIN LEADER PEPTIDASE_N-METHYLTRANSFERASE-RELATED"/>
    <property type="match status" value="1"/>
</dbReference>
<gene>
    <name evidence="4" type="ORF">DNJ96_13930</name>
</gene>
<keyword evidence="2" id="KW-0472">Membrane</keyword>
<dbReference type="PANTHER" id="PTHR30487">
    <property type="entry name" value="TYPE 4 PREPILIN-LIKE PROTEINS LEADER PEPTIDE-PROCESSING ENZYME"/>
    <property type="match status" value="1"/>
</dbReference>
<dbReference type="GO" id="GO:0005886">
    <property type="term" value="C:plasma membrane"/>
    <property type="evidence" value="ECO:0007669"/>
    <property type="project" value="TreeGrafter"/>
</dbReference>
<name>A0A4Q9R2R6_9GAMM</name>
<protein>
    <recommendedName>
        <fullName evidence="3">Prepilin type IV endopeptidase peptidase domain-containing protein</fullName>
    </recommendedName>
</protein>
<feature type="transmembrane region" description="Helical" evidence="2">
    <location>
        <begin position="54"/>
        <end position="77"/>
    </location>
</feature>
<sequence length="159" mass="16591">MLPGGYLSLPLAAIFWQLARADLLRRRLPNRWVLLYAGLFPLNAWLGEMGWSALALHGLAAALTFLSLLPPFMHGGIGGGDVKLATVLMLWAGPSGAPAALLATGLGGLLLGIAGWLADRCPGSSPRGLRHALSARRGVPYGVALVLGGIVVLLLEQRG</sequence>
<dbReference type="AlphaFoldDB" id="A0A4Q9R2R6"/>
<dbReference type="Proteomes" id="UP000292639">
    <property type="component" value="Unassembled WGS sequence"/>
</dbReference>
<dbReference type="EMBL" id="QJUP01000020">
    <property type="protein sequence ID" value="TBU93534.1"/>
    <property type="molecule type" value="Genomic_DNA"/>
</dbReference>
<evidence type="ECO:0000313" key="4">
    <source>
        <dbReference type="EMBL" id="TBU93534.1"/>
    </source>
</evidence>
<keyword evidence="5" id="KW-1185">Reference proteome</keyword>
<dbReference type="Gene3D" id="1.20.120.1220">
    <property type="match status" value="1"/>
</dbReference>
<keyword evidence="2" id="KW-0812">Transmembrane</keyword>
<proteinExistence type="inferred from homology"/>
<evidence type="ECO:0000256" key="2">
    <source>
        <dbReference type="SAM" id="Phobius"/>
    </source>
</evidence>
<feature type="transmembrane region" description="Helical" evidence="2">
    <location>
        <begin position="31"/>
        <end position="47"/>
    </location>
</feature>
<dbReference type="InterPro" id="IPR000045">
    <property type="entry name" value="Prepilin_IV_endopep_pep"/>
</dbReference>
<dbReference type="RefSeq" id="WP_131184862.1">
    <property type="nucleotide sequence ID" value="NZ_QJUO01000018.1"/>
</dbReference>
<organism evidence="4 5">
    <name type="scientific">Stutzerimonas kirkiae</name>
    <dbReference type="NCBI Taxonomy" id="2211392"/>
    <lineage>
        <taxon>Bacteria</taxon>
        <taxon>Pseudomonadati</taxon>
        <taxon>Pseudomonadota</taxon>
        <taxon>Gammaproteobacteria</taxon>
        <taxon>Pseudomonadales</taxon>
        <taxon>Pseudomonadaceae</taxon>
        <taxon>Stutzerimonas</taxon>
    </lineage>
</organism>
<dbReference type="GO" id="GO:0006465">
    <property type="term" value="P:signal peptide processing"/>
    <property type="evidence" value="ECO:0007669"/>
    <property type="project" value="TreeGrafter"/>
</dbReference>
<evidence type="ECO:0000313" key="5">
    <source>
        <dbReference type="Proteomes" id="UP000292639"/>
    </source>
</evidence>
<dbReference type="InterPro" id="IPR050882">
    <property type="entry name" value="Prepilin_peptidase/N-MTase"/>
</dbReference>
<accession>A0A4Q9R2R6</accession>
<dbReference type="GO" id="GO:0004190">
    <property type="term" value="F:aspartic-type endopeptidase activity"/>
    <property type="evidence" value="ECO:0007669"/>
    <property type="project" value="InterPro"/>
</dbReference>
<feature type="transmembrane region" description="Helical" evidence="2">
    <location>
        <begin position="138"/>
        <end position="155"/>
    </location>
</feature>
<keyword evidence="2" id="KW-1133">Transmembrane helix</keyword>
<evidence type="ECO:0000259" key="3">
    <source>
        <dbReference type="Pfam" id="PF01478"/>
    </source>
</evidence>
<reference evidence="4 5" key="1">
    <citation type="submission" date="2018-06" db="EMBL/GenBank/DDBJ databases">
        <title>Three novel Pseudomonas species isolated from symptomatic oak.</title>
        <authorList>
            <person name="Bueno-Gonzalez V."/>
            <person name="Brady C."/>
        </authorList>
    </citation>
    <scope>NUCLEOTIDE SEQUENCE [LARGE SCALE GENOMIC DNA]</scope>
    <source>
        <strain evidence="4 5">P17C</strain>
    </source>
</reference>
<evidence type="ECO:0000256" key="1">
    <source>
        <dbReference type="ARBA" id="ARBA00005801"/>
    </source>
</evidence>
<feature type="transmembrane region" description="Helical" evidence="2">
    <location>
        <begin position="97"/>
        <end position="118"/>
    </location>
</feature>
<comment type="caution">
    <text evidence="4">The sequence shown here is derived from an EMBL/GenBank/DDBJ whole genome shotgun (WGS) entry which is preliminary data.</text>
</comment>